<dbReference type="InterPro" id="IPR045875">
    <property type="entry name" value="NTF2"/>
</dbReference>
<reference evidence="6 7" key="1">
    <citation type="submission" date="2015-09" db="EMBL/GenBank/DDBJ databases">
        <title>Host preference determinants of Valsa canker pathogens revealed by comparative genomics.</title>
        <authorList>
            <person name="Yin Z."/>
            <person name="Huang L."/>
        </authorList>
    </citation>
    <scope>NUCLEOTIDE SEQUENCE [LARGE SCALE GENOMIC DNA]</scope>
    <source>
        <strain evidence="6 7">SXYLt</strain>
    </source>
</reference>
<evidence type="ECO:0000256" key="4">
    <source>
        <dbReference type="RuleBase" id="RU369002"/>
    </source>
</evidence>
<dbReference type="InterPro" id="IPR018222">
    <property type="entry name" value="Nuclear_transport_factor_2_euk"/>
</dbReference>
<evidence type="ECO:0000259" key="5">
    <source>
        <dbReference type="PROSITE" id="PS50177"/>
    </source>
</evidence>
<evidence type="ECO:0000256" key="1">
    <source>
        <dbReference type="ARBA" id="ARBA00022490"/>
    </source>
</evidence>
<keyword evidence="7" id="KW-1185">Reference proteome</keyword>
<dbReference type="GO" id="GO:0005635">
    <property type="term" value="C:nuclear envelope"/>
    <property type="evidence" value="ECO:0007669"/>
    <property type="project" value="UniProtKB-ARBA"/>
</dbReference>
<dbReference type="PANTHER" id="PTHR12612">
    <property type="entry name" value="NUCLEAR TRANSPORT FACTOR 2"/>
    <property type="match status" value="1"/>
</dbReference>
<feature type="domain" description="NTF2" evidence="5">
    <location>
        <begin position="8"/>
        <end position="122"/>
    </location>
</feature>
<proteinExistence type="predicted"/>
<gene>
    <name evidence="6" type="ORF">VPNG_04434</name>
</gene>
<comment type="subcellular location">
    <subcellularLocation>
        <location evidence="4">Cytoplasm</location>
    </subcellularLocation>
    <subcellularLocation>
        <location evidence="4">Nucleus</location>
    </subcellularLocation>
</comment>
<evidence type="ECO:0000313" key="7">
    <source>
        <dbReference type="Proteomes" id="UP000285146"/>
    </source>
</evidence>
<dbReference type="Gene3D" id="3.10.450.50">
    <property type="match status" value="1"/>
</dbReference>
<dbReference type="InParanoid" id="A0A423XBQ8"/>
<accession>A0A423XBQ8</accession>
<dbReference type="Pfam" id="PF02136">
    <property type="entry name" value="NTF2"/>
    <property type="match status" value="1"/>
</dbReference>
<evidence type="ECO:0000256" key="3">
    <source>
        <dbReference type="ARBA" id="ARBA00053082"/>
    </source>
</evidence>
<dbReference type="FunFam" id="3.10.450.50:FF:000005">
    <property type="entry name" value="Nuclear transport factor 2"/>
    <property type="match status" value="1"/>
</dbReference>
<dbReference type="InterPro" id="IPR002075">
    <property type="entry name" value="NTF2_dom"/>
</dbReference>
<dbReference type="InterPro" id="IPR032710">
    <property type="entry name" value="NTF2-like_dom_sf"/>
</dbReference>
<evidence type="ECO:0000256" key="2">
    <source>
        <dbReference type="ARBA" id="ARBA00026247"/>
    </source>
</evidence>
<organism evidence="6 7">
    <name type="scientific">Cytospora leucostoma</name>
    <dbReference type="NCBI Taxonomy" id="1230097"/>
    <lineage>
        <taxon>Eukaryota</taxon>
        <taxon>Fungi</taxon>
        <taxon>Dikarya</taxon>
        <taxon>Ascomycota</taxon>
        <taxon>Pezizomycotina</taxon>
        <taxon>Sordariomycetes</taxon>
        <taxon>Sordariomycetidae</taxon>
        <taxon>Diaporthales</taxon>
        <taxon>Cytosporaceae</taxon>
        <taxon>Cytospora</taxon>
    </lineage>
</organism>
<evidence type="ECO:0000313" key="6">
    <source>
        <dbReference type="EMBL" id="ROW13435.1"/>
    </source>
</evidence>
<comment type="caution">
    <text evidence="6">The sequence shown here is derived from an EMBL/GenBank/DDBJ whole genome shotgun (WGS) entry which is preliminary data.</text>
</comment>
<keyword evidence="4" id="KW-0813">Transport</keyword>
<dbReference type="GO" id="GO:0051028">
    <property type="term" value="P:mRNA transport"/>
    <property type="evidence" value="ECO:0007669"/>
    <property type="project" value="UniProtKB-UniRule"/>
</dbReference>
<dbReference type="AlphaFoldDB" id="A0A423XBQ8"/>
<dbReference type="GO" id="GO:0005737">
    <property type="term" value="C:cytoplasm"/>
    <property type="evidence" value="ECO:0007669"/>
    <property type="project" value="UniProtKB-SubCell"/>
</dbReference>
<protein>
    <recommendedName>
        <fullName evidence="2 4">Nuclear transport factor 2</fullName>
        <shortName evidence="4">NTF-2</shortName>
    </recommendedName>
</protein>
<keyword evidence="4" id="KW-0539">Nucleus</keyword>
<dbReference type="CDD" id="cd00780">
    <property type="entry name" value="NTF2"/>
    <property type="match status" value="1"/>
</dbReference>
<dbReference type="PROSITE" id="PS50177">
    <property type="entry name" value="NTF2_DOMAIN"/>
    <property type="match status" value="1"/>
</dbReference>
<dbReference type="OrthoDB" id="6507044at2759"/>
<dbReference type="STRING" id="1230097.A0A423XBQ8"/>
<comment type="function">
    <text evidence="4">Has a role in nuclear-cytoplasmic transport of proteins and mRNAs.</text>
</comment>
<dbReference type="FunCoup" id="A0A423XBQ8">
    <property type="interactions" value="1127"/>
</dbReference>
<comment type="function">
    <text evidence="3">Facilitates protein transport into the nucleus. Could be part of a multicomponent system of cytosolic factors that assemble at the pore complex during nuclear import.</text>
</comment>
<dbReference type="Proteomes" id="UP000285146">
    <property type="component" value="Unassembled WGS sequence"/>
</dbReference>
<sequence length="124" mass="14005">MADNFVEVAKQFCAFYYQQFDADRKLLGPLYRDQSMLTYESSSVQGVNAIVEKLSGLPFQKLQHKVTTLDPMPGLAEGGVLILITGQLLIDDNEHPMNFAQTFHLQKDPSGSFFVSHDIFKLVY</sequence>
<dbReference type="GO" id="GO:0006606">
    <property type="term" value="P:protein import into nucleus"/>
    <property type="evidence" value="ECO:0007669"/>
    <property type="project" value="UniProtKB-ARBA"/>
</dbReference>
<dbReference type="EMBL" id="LKEB01000019">
    <property type="protein sequence ID" value="ROW13435.1"/>
    <property type="molecule type" value="Genomic_DNA"/>
</dbReference>
<name>A0A423XBQ8_9PEZI</name>
<keyword evidence="1 4" id="KW-0963">Cytoplasm</keyword>
<keyword evidence="4" id="KW-0653">Protein transport</keyword>
<dbReference type="SUPFAM" id="SSF54427">
    <property type="entry name" value="NTF2-like"/>
    <property type="match status" value="1"/>
</dbReference>